<dbReference type="PANTHER" id="PTHR30619:SF7">
    <property type="entry name" value="BETA-LACTAMASE DOMAIN PROTEIN"/>
    <property type="match status" value="1"/>
</dbReference>
<reference evidence="2 3" key="1">
    <citation type="journal article" date="2015" name="Antonie Van Leeuwenhoek">
        <title>Oceanobacillus bengalensis sp. nov., a bacterium isolated from seawater of the Bay of Bengal.</title>
        <authorList>
            <person name="Yongchang O."/>
            <person name="Xiang W."/>
            <person name="Wang G."/>
        </authorList>
    </citation>
    <scope>NUCLEOTIDE SEQUENCE [LARGE SCALE GENOMIC DNA]</scope>
    <source>
        <strain evidence="2 3">MCCC 1K00260</strain>
    </source>
</reference>
<evidence type="ECO:0000313" key="2">
    <source>
        <dbReference type="EMBL" id="RKQ14375.1"/>
    </source>
</evidence>
<feature type="domain" description="Metallo-beta-lactamase" evidence="1">
    <location>
        <begin position="37"/>
        <end position="228"/>
    </location>
</feature>
<dbReference type="CDD" id="cd07731">
    <property type="entry name" value="ComA-like_MBL-fold"/>
    <property type="match status" value="1"/>
</dbReference>
<dbReference type="Gene3D" id="3.60.15.10">
    <property type="entry name" value="Ribonuclease Z/Hydroxyacylglutathione hydrolase-like"/>
    <property type="match status" value="1"/>
</dbReference>
<organism evidence="2 3">
    <name type="scientific">Oceanobacillus bengalensis</name>
    <dbReference type="NCBI Taxonomy" id="1435466"/>
    <lineage>
        <taxon>Bacteria</taxon>
        <taxon>Bacillati</taxon>
        <taxon>Bacillota</taxon>
        <taxon>Bacilli</taxon>
        <taxon>Bacillales</taxon>
        <taxon>Bacillaceae</taxon>
        <taxon>Oceanobacillus</taxon>
    </lineage>
</organism>
<dbReference type="InterPro" id="IPR036866">
    <property type="entry name" value="RibonucZ/Hydroxyglut_hydro"/>
</dbReference>
<dbReference type="InterPro" id="IPR001279">
    <property type="entry name" value="Metallo-B-lactamas"/>
</dbReference>
<dbReference type="EMBL" id="RBZO01000021">
    <property type="protein sequence ID" value="RKQ14375.1"/>
    <property type="molecule type" value="Genomic_DNA"/>
</dbReference>
<dbReference type="Pfam" id="PF00753">
    <property type="entry name" value="Lactamase_B"/>
    <property type="match status" value="1"/>
</dbReference>
<dbReference type="InterPro" id="IPR035681">
    <property type="entry name" value="ComA-like_MBL"/>
</dbReference>
<dbReference type="OrthoDB" id="9761531at2"/>
<protein>
    <submittedName>
        <fullName evidence="2">MBL fold metallo-hydrolase</fullName>
    </submittedName>
</protein>
<evidence type="ECO:0000259" key="1">
    <source>
        <dbReference type="SMART" id="SM00849"/>
    </source>
</evidence>
<dbReference type="AlphaFoldDB" id="A0A494YVX8"/>
<dbReference type="Proteomes" id="UP000281813">
    <property type="component" value="Unassembled WGS sequence"/>
</dbReference>
<name>A0A494YVX8_9BACI</name>
<dbReference type="GO" id="GO:0016787">
    <property type="term" value="F:hydrolase activity"/>
    <property type="evidence" value="ECO:0007669"/>
    <property type="project" value="UniProtKB-KW"/>
</dbReference>
<keyword evidence="3" id="KW-1185">Reference proteome</keyword>
<dbReference type="InterPro" id="IPR052159">
    <property type="entry name" value="Competence_DNA_uptake"/>
</dbReference>
<gene>
    <name evidence="2" type="ORF">D8M05_13175</name>
</gene>
<sequence>MRKLVHSFVMICILLFPISIYGEAKDEMRVHFINVGQGDSILIQTPQDKTILIDGGRPEAGKKVVSYLEKLHIKKIDLLVATHPDYDHIGGLVKVMRAVEVKQILDTGKIHFTKAFARYVNEIRKQGIPTSIAKESQNIIVDPEVKIKVLNAHRKNKNNNESSIALQVSYEDIDFLLMSDVEIEQEEKLLKKYQLESEIIKVAHHGSDTSTSFKFLHAVKPQVAILTYSVKNDYGHPVERVIENLDRVDADVYSTAVYGDVVITTDGEDFLVLPDRSPLDNIREKPA</sequence>
<dbReference type="SUPFAM" id="SSF56281">
    <property type="entry name" value="Metallo-hydrolase/oxidoreductase"/>
    <property type="match status" value="1"/>
</dbReference>
<dbReference type="PANTHER" id="PTHR30619">
    <property type="entry name" value="DNA INTERNALIZATION/COMPETENCE PROTEIN COMEC/REC2"/>
    <property type="match status" value="1"/>
</dbReference>
<dbReference type="SMART" id="SM00849">
    <property type="entry name" value="Lactamase_B"/>
    <property type="match status" value="1"/>
</dbReference>
<evidence type="ECO:0000313" key="3">
    <source>
        <dbReference type="Proteomes" id="UP000281813"/>
    </source>
</evidence>
<comment type="caution">
    <text evidence="2">The sequence shown here is derived from an EMBL/GenBank/DDBJ whole genome shotgun (WGS) entry which is preliminary data.</text>
</comment>
<proteinExistence type="predicted"/>
<dbReference type="RefSeq" id="WP_121132562.1">
    <property type="nucleotide sequence ID" value="NZ_JBHUFK010000025.1"/>
</dbReference>
<accession>A0A494YVX8</accession>
<keyword evidence="2" id="KW-0378">Hydrolase</keyword>